<comment type="caution">
    <text evidence="1">The sequence shown here is derived from an EMBL/GenBank/DDBJ whole genome shotgun (WGS) entry which is preliminary data.</text>
</comment>
<sequence>MCDRWPGAGGTASALALGVVQAAERADAEAAFVAASALAQLTADRLQGAPRLVPVPVGATLPVRAGVRAVRFGHERLARGAVLLRGRLGLEQWHVTIRDLANVLAEAVLVEPEQEREAVLAGLKGALEPLRAGVPSAALRWLRGLRAEPPRWLAPSGETGIGGGLRPADCAALAGRFAQQHPDRDRVLLVLGVRPEGSYLAPLIAAALTDLDFRHVVCRTVRPEGPLLPEEPQLAESVRRIGGVALLCDGPPHTGAALGRVAARLVACGFATERVLPVYPSASRSDAAPPIPALRPYPSVVLSAEEWQR</sequence>
<dbReference type="RefSeq" id="WP_196196442.1">
    <property type="nucleotide sequence ID" value="NZ_JADPRT010000011.1"/>
</dbReference>
<organism evidence="1 2">
    <name type="scientific">Streptacidiphilus fuscans</name>
    <dbReference type="NCBI Taxonomy" id="2789292"/>
    <lineage>
        <taxon>Bacteria</taxon>
        <taxon>Bacillati</taxon>
        <taxon>Actinomycetota</taxon>
        <taxon>Actinomycetes</taxon>
        <taxon>Kitasatosporales</taxon>
        <taxon>Streptomycetaceae</taxon>
        <taxon>Streptacidiphilus</taxon>
    </lineage>
</organism>
<dbReference type="Proteomes" id="UP000657385">
    <property type="component" value="Unassembled WGS sequence"/>
</dbReference>
<dbReference type="EMBL" id="JADPRT010000011">
    <property type="protein sequence ID" value="MBF9071281.1"/>
    <property type="molecule type" value="Genomic_DNA"/>
</dbReference>
<evidence type="ECO:0000313" key="1">
    <source>
        <dbReference type="EMBL" id="MBF9071281.1"/>
    </source>
</evidence>
<gene>
    <name evidence="1" type="ORF">I2501_25000</name>
</gene>
<keyword evidence="2" id="KW-1185">Reference proteome</keyword>
<accession>A0A931B932</accession>
<dbReference type="AlphaFoldDB" id="A0A931B932"/>
<name>A0A931B932_9ACTN</name>
<reference evidence="1" key="1">
    <citation type="submission" date="2020-11" db="EMBL/GenBank/DDBJ databases">
        <title>Isolation and identification of active actinomycetes.</title>
        <authorList>
            <person name="Yu B."/>
        </authorList>
    </citation>
    <scope>NUCLEOTIDE SEQUENCE</scope>
    <source>
        <strain evidence="1">NEAU-YB345</strain>
    </source>
</reference>
<proteinExistence type="predicted"/>
<protein>
    <submittedName>
        <fullName evidence="1">Uncharacterized protein</fullName>
    </submittedName>
</protein>
<evidence type="ECO:0000313" key="2">
    <source>
        <dbReference type="Proteomes" id="UP000657385"/>
    </source>
</evidence>